<sequence length="112" mass="11304">MTTAKIKRALAGALLSGGVAAAAVGLGAGAAQAYTYPIGVCNGMACSYEWCPGMPLPTAFGTPNWDMGVCHHFMIGTMNDNSPAWVSNGGVNRQVAAMLIEGDPGPCPGCVS</sequence>
<dbReference type="KEGG" id="mku:I2456_18550"/>
<keyword evidence="4" id="KW-1185">Reference proteome</keyword>
<feature type="signal peptide" evidence="1">
    <location>
        <begin position="1"/>
        <end position="22"/>
    </location>
</feature>
<evidence type="ECO:0008006" key="6">
    <source>
        <dbReference type="Google" id="ProtNLM"/>
    </source>
</evidence>
<dbReference type="RefSeq" id="WP_068032596.1">
    <property type="nucleotide sequence ID" value="NZ_BLKU01000005.1"/>
</dbReference>
<gene>
    <name evidence="3" type="ORF">I2456_18550</name>
    <name evidence="2" type="ORF">MKUB_50630</name>
</gene>
<name>A0AAX1JKI6_9MYCO</name>
<dbReference type="Proteomes" id="UP000465306">
    <property type="component" value="Unassembled WGS sequence"/>
</dbReference>
<dbReference type="Proteomes" id="UP000663583">
    <property type="component" value="Chromosome"/>
</dbReference>
<evidence type="ECO:0000313" key="2">
    <source>
        <dbReference type="EMBL" id="GFG67573.1"/>
    </source>
</evidence>
<reference evidence="3" key="3">
    <citation type="submission" date="2020-11" db="EMBL/GenBank/DDBJ databases">
        <title>Intraspecies plasmid and genomic variation of Mycobacterium kubicae revealed by the complete genome sequences of two clinical isolates.</title>
        <authorList>
            <person name="Hendrix J.R."/>
            <person name="Epperson L.E."/>
            <person name="Honda J.R."/>
            <person name="Strong M."/>
        </authorList>
    </citation>
    <scope>NUCLEOTIDE SEQUENCE</scope>
    <source>
        <strain evidence="3">JCM 13573</strain>
    </source>
</reference>
<evidence type="ECO:0000313" key="5">
    <source>
        <dbReference type="Proteomes" id="UP000663583"/>
    </source>
</evidence>
<dbReference type="AlphaFoldDB" id="A0AAX1JKI6"/>
<feature type="chain" id="PRO_5043724021" description="Secreted protein" evidence="1">
    <location>
        <begin position="23"/>
        <end position="112"/>
    </location>
</feature>
<accession>A0AAX1JKI6</accession>
<dbReference type="EMBL" id="CP065047">
    <property type="protein sequence ID" value="QPI41032.1"/>
    <property type="molecule type" value="Genomic_DNA"/>
</dbReference>
<evidence type="ECO:0000313" key="3">
    <source>
        <dbReference type="EMBL" id="QPI41032.1"/>
    </source>
</evidence>
<dbReference type="EMBL" id="BLKU01000005">
    <property type="protein sequence ID" value="GFG67573.1"/>
    <property type="molecule type" value="Genomic_DNA"/>
</dbReference>
<protein>
    <recommendedName>
        <fullName evidence="6">Secreted protein</fullName>
    </recommendedName>
</protein>
<organism evidence="3 5">
    <name type="scientific">Mycobacterium kubicae</name>
    <dbReference type="NCBI Taxonomy" id="120959"/>
    <lineage>
        <taxon>Bacteria</taxon>
        <taxon>Bacillati</taxon>
        <taxon>Actinomycetota</taxon>
        <taxon>Actinomycetes</taxon>
        <taxon>Mycobacteriales</taxon>
        <taxon>Mycobacteriaceae</taxon>
        <taxon>Mycobacterium</taxon>
        <taxon>Mycobacterium simiae complex</taxon>
    </lineage>
</organism>
<evidence type="ECO:0000313" key="4">
    <source>
        <dbReference type="Proteomes" id="UP000465306"/>
    </source>
</evidence>
<proteinExistence type="predicted"/>
<reference evidence="2 4" key="1">
    <citation type="journal article" date="2019" name="Emerg. Microbes Infect.">
        <title>Comprehensive subspecies identification of 175 nontuberculous mycobacteria species based on 7547 genomic profiles.</title>
        <authorList>
            <person name="Matsumoto Y."/>
            <person name="Kinjo T."/>
            <person name="Motooka D."/>
            <person name="Nabeya D."/>
            <person name="Jung N."/>
            <person name="Uechi K."/>
            <person name="Horii T."/>
            <person name="Iida T."/>
            <person name="Fujita J."/>
            <person name="Nakamura S."/>
        </authorList>
    </citation>
    <scope>NUCLEOTIDE SEQUENCE [LARGE SCALE GENOMIC DNA]</scope>
    <source>
        <strain evidence="2 4">JCM 13573</strain>
    </source>
</reference>
<evidence type="ECO:0000256" key="1">
    <source>
        <dbReference type="SAM" id="SignalP"/>
    </source>
</evidence>
<reference evidence="2" key="2">
    <citation type="submission" date="2020-02" db="EMBL/GenBank/DDBJ databases">
        <authorList>
            <person name="Matsumoto Y."/>
            <person name="Kinjo T."/>
            <person name="Motooka D."/>
            <person name="Nabeya D."/>
            <person name="Jung N."/>
            <person name="Uechi K."/>
            <person name="Horii T."/>
            <person name="Iida T."/>
            <person name="Fujita J."/>
            <person name="Nakamura S."/>
        </authorList>
    </citation>
    <scope>NUCLEOTIDE SEQUENCE</scope>
    <source>
        <strain evidence="2">JCM 13573</strain>
    </source>
</reference>
<keyword evidence="1" id="KW-0732">Signal</keyword>